<sequence>MAVCLIFPLAWADESRPQPSWLEDSYFNDYMLPVSETQAWVGSYVQSFGEEIDDFLGDDSQSSIQKGNRVVLYTPFIWDEGDLSQNIHIKAEIELPKTNHRWKLIFDNWREELTQSPTETGVRDSRQSPLESESENQLGARYLLDYSENSFSHIESGLKFRDIIDPNPYINYLQRYKYELAQRLLSRSTSQLYLERYRGFSWQTEQIFDYHYNPETLWRSQSGLSYWHDNREWFFNQAFLWLEQTSSNTAAAYYIDTQWWLHDRDEALQTVSFGANWRSRLYQDWLFGEIEPQIYFDRIDNFNQPNYRIRLQLEMHFYDPR</sequence>
<dbReference type="RefSeq" id="WP_138565704.1">
    <property type="nucleotide sequence ID" value="NZ_CP040602.1"/>
</dbReference>
<feature type="region of interest" description="Disordered" evidence="1">
    <location>
        <begin position="116"/>
        <end position="136"/>
    </location>
</feature>
<evidence type="ECO:0000313" key="2">
    <source>
        <dbReference type="EMBL" id="QCU91030.1"/>
    </source>
</evidence>
<evidence type="ECO:0000313" key="3">
    <source>
        <dbReference type="Proteomes" id="UP000304864"/>
    </source>
</evidence>
<gene>
    <name evidence="2" type="ORF">FE785_10565</name>
</gene>
<accession>A0A4P9K990</accession>
<organism evidence="2 3">
    <name type="scientific">Thiomicrorhabdus sediminis</name>
    <dbReference type="NCBI Taxonomy" id="2580412"/>
    <lineage>
        <taxon>Bacteria</taxon>
        <taxon>Pseudomonadati</taxon>
        <taxon>Pseudomonadota</taxon>
        <taxon>Gammaproteobacteria</taxon>
        <taxon>Thiotrichales</taxon>
        <taxon>Piscirickettsiaceae</taxon>
        <taxon>Thiomicrorhabdus</taxon>
    </lineage>
</organism>
<reference evidence="2 3" key="1">
    <citation type="submission" date="2019-05" db="EMBL/GenBank/DDBJ databases">
        <title>Thiomicrorhabdus sediminis sp. nov, a novel sulfur-oxidizing bacterium isolated from coastal sediment.</title>
        <authorList>
            <person name="Liu X."/>
        </authorList>
    </citation>
    <scope>NUCLEOTIDE SEQUENCE [LARGE SCALE GENOMIC DNA]</scope>
    <source>
        <strain evidence="2 3">G1</strain>
    </source>
</reference>
<dbReference type="OrthoDB" id="5611127at2"/>
<dbReference type="KEGG" id="thig:FE785_10565"/>
<dbReference type="Proteomes" id="UP000304864">
    <property type="component" value="Chromosome"/>
</dbReference>
<evidence type="ECO:0000256" key="1">
    <source>
        <dbReference type="SAM" id="MobiDB-lite"/>
    </source>
</evidence>
<proteinExistence type="predicted"/>
<feature type="compositionally biased region" description="Polar residues" evidence="1">
    <location>
        <begin position="127"/>
        <end position="136"/>
    </location>
</feature>
<keyword evidence="3" id="KW-1185">Reference proteome</keyword>
<dbReference type="EMBL" id="CP040602">
    <property type="protein sequence ID" value="QCU91030.1"/>
    <property type="molecule type" value="Genomic_DNA"/>
</dbReference>
<protein>
    <submittedName>
        <fullName evidence="2">Uncharacterized protein</fullName>
    </submittedName>
</protein>
<dbReference type="AlphaFoldDB" id="A0A4P9K990"/>
<name>A0A4P9K990_9GAMM</name>